<name>A0A916X9W3_9HYPH</name>
<gene>
    <name evidence="2" type="ORF">GCM10010994_12000</name>
</gene>
<evidence type="ECO:0000313" key="2">
    <source>
        <dbReference type="EMBL" id="GGC54653.1"/>
    </source>
</evidence>
<sequence length="207" mass="22265">MLAPRVVDRHDDDHVGKECAGRIEFLAVQHKSVASPAELGLVVHGRARPDFGEGVAEAVAIEHAPEVAPLLFRRTAEPQRLHHVEMVLGDLAEVCVRRRDDGDDLCERDVGDTGAAELLRHRDGPESALREAVEFGQRQAPLTVSLGRADAKFGGERAGRGDGGLVGADAQGGLASRRNMRRRPAPLGGRGLVPLAVEARHRRQSQG</sequence>
<reference evidence="2" key="1">
    <citation type="journal article" date="2014" name="Int. J. Syst. Evol. Microbiol.">
        <title>Complete genome sequence of Corynebacterium casei LMG S-19264T (=DSM 44701T), isolated from a smear-ripened cheese.</title>
        <authorList>
            <consortium name="US DOE Joint Genome Institute (JGI-PGF)"/>
            <person name="Walter F."/>
            <person name="Albersmeier A."/>
            <person name="Kalinowski J."/>
            <person name="Ruckert C."/>
        </authorList>
    </citation>
    <scope>NUCLEOTIDE SEQUENCE</scope>
    <source>
        <strain evidence="2">CGMCC 1.12919</strain>
    </source>
</reference>
<comment type="caution">
    <text evidence="2">The sequence shown here is derived from an EMBL/GenBank/DDBJ whole genome shotgun (WGS) entry which is preliminary data.</text>
</comment>
<evidence type="ECO:0000256" key="1">
    <source>
        <dbReference type="SAM" id="MobiDB-lite"/>
    </source>
</evidence>
<dbReference type="AlphaFoldDB" id="A0A916X9W3"/>
<dbReference type="EMBL" id="BMGG01000002">
    <property type="protein sequence ID" value="GGC54653.1"/>
    <property type="molecule type" value="Genomic_DNA"/>
</dbReference>
<evidence type="ECO:0000313" key="3">
    <source>
        <dbReference type="Proteomes" id="UP000637002"/>
    </source>
</evidence>
<accession>A0A916X9W3</accession>
<protein>
    <submittedName>
        <fullName evidence="2">Uncharacterized protein</fullName>
    </submittedName>
</protein>
<proteinExistence type="predicted"/>
<feature type="region of interest" description="Disordered" evidence="1">
    <location>
        <begin position="155"/>
        <end position="192"/>
    </location>
</feature>
<keyword evidence="3" id="KW-1185">Reference proteome</keyword>
<reference evidence="2" key="2">
    <citation type="submission" date="2020-09" db="EMBL/GenBank/DDBJ databases">
        <authorList>
            <person name="Sun Q."/>
            <person name="Zhou Y."/>
        </authorList>
    </citation>
    <scope>NUCLEOTIDE SEQUENCE</scope>
    <source>
        <strain evidence="2">CGMCC 1.12919</strain>
    </source>
</reference>
<dbReference type="Proteomes" id="UP000637002">
    <property type="component" value="Unassembled WGS sequence"/>
</dbReference>
<organism evidence="2 3">
    <name type="scientific">Chelatococcus reniformis</name>
    <dbReference type="NCBI Taxonomy" id="1494448"/>
    <lineage>
        <taxon>Bacteria</taxon>
        <taxon>Pseudomonadati</taxon>
        <taxon>Pseudomonadota</taxon>
        <taxon>Alphaproteobacteria</taxon>
        <taxon>Hyphomicrobiales</taxon>
        <taxon>Chelatococcaceae</taxon>
        <taxon>Chelatococcus</taxon>
    </lineage>
</organism>